<dbReference type="EMBL" id="CM047899">
    <property type="protein sequence ID" value="KAJ0100870.1"/>
    <property type="molecule type" value="Genomic_DNA"/>
</dbReference>
<sequence>MDNATADEREVEDVINKFLQWLDGNQAGAGTYMGGGMDYNVPPGSGSGVRAGSGIGARFLD</sequence>
<comment type="caution">
    <text evidence="1">The sequence shown here is derived from an EMBL/GenBank/DDBJ whole genome shotgun (WGS) entry which is preliminary data.</text>
</comment>
<reference evidence="2" key="1">
    <citation type="journal article" date="2023" name="G3 (Bethesda)">
        <title>Genome assembly and association tests identify interacting loci associated with vigor, precocity, and sex in interspecific pistachio rootstocks.</title>
        <authorList>
            <person name="Palmer W."/>
            <person name="Jacygrad E."/>
            <person name="Sagayaradj S."/>
            <person name="Cavanaugh K."/>
            <person name="Han R."/>
            <person name="Bertier L."/>
            <person name="Beede B."/>
            <person name="Kafkas S."/>
            <person name="Golino D."/>
            <person name="Preece J."/>
            <person name="Michelmore R."/>
        </authorList>
    </citation>
    <scope>NUCLEOTIDE SEQUENCE [LARGE SCALE GENOMIC DNA]</scope>
</reference>
<protein>
    <submittedName>
        <fullName evidence="1">Uncharacterized protein</fullName>
    </submittedName>
</protein>
<gene>
    <name evidence="1" type="ORF">Patl1_06363</name>
</gene>
<name>A0ACC1BPK1_9ROSI</name>
<evidence type="ECO:0000313" key="1">
    <source>
        <dbReference type="EMBL" id="KAJ0100870.1"/>
    </source>
</evidence>
<dbReference type="Proteomes" id="UP001164250">
    <property type="component" value="Chromosome 3"/>
</dbReference>
<proteinExistence type="predicted"/>
<organism evidence="1 2">
    <name type="scientific">Pistacia atlantica</name>
    <dbReference type="NCBI Taxonomy" id="434234"/>
    <lineage>
        <taxon>Eukaryota</taxon>
        <taxon>Viridiplantae</taxon>
        <taxon>Streptophyta</taxon>
        <taxon>Embryophyta</taxon>
        <taxon>Tracheophyta</taxon>
        <taxon>Spermatophyta</taxon>
        <taxon>Magnoliopsida</taxon>
        <taxon>eudicotyledons</taxon>
        <taxon>Gunneridae</taxon>
        <taxon>Pentapetalae</taxon>
        <taxon>rosids</taxon>
        <taxon>malvids</taxon>
        <taxon>Sapindales</taxon>
        <taxon>Anacardiaceae</taxon>
        <taxon>Pistacia</taxon>
    </lineage>
</organism>
<evidence type="ECO:0000313" key="2">
    <source>
        <dbReference type="Proteomes" id="UP001164250"/>
    </source>
</evidence>
<accession>A0ACC1BPK1</accession>
<keyword evidence="2" id="KW-1185">Reference proteome</keyword>